<dbReference type="EMBL" id="BPQQ01000030">
    <property type="protein sequence ID" value="GJE00651.1"/>
    <property type="molecule type" value="Genomic_DNA"/>
</dbReference>
<dbReference type="RefSeq" id="WP_238235540.1">
    <property type="nucleotide sequence ID" value="NZ_BPQQ01000030.1"/>
</dbReference>
<dbReference type="Proteomes" id="UP001055153">
    <property type="component" value="Unassembled WGS sequence"/>
</dbReference>
<organism evidence="2 3">
    <name type="scientific">Methylobacterium isbiliense</name>
    <dbReference type="NCBI Taxonomy" id="315478"/>
    <lineage>
        <taxon>Bacteria</taxon>
        <taxon>Pseudomonadati</taxon>
        <taxon>Pseudomonadota</taxon>
        <taxon>Alphaproteobacteria</taxon>
        <taxon>Hyphomicrobiales</taxon>
        <taxon>Methylobacteriaceae</taxon>
        <taxon>Methylobacterium</taxon>
    </lineage>
</organism>
<proteinExistence type="predicted"/>
<feature type="region of interest" description="Disordered" evidence="1">
    <location>
        <begin position="195"/>
        <end position="220"/>
    </location>
</feature>
<sequence length="237" mass="23969">MANDLRAGFLEASRLLGVDPTDLGTVVSYETGGTFDPWQKGLTTKWGTHRGLIQFGEPQAREFGAFEGQSAYDQLTGPVVGYLKKAGVQPGMGLLDLYSAVNAGRVGRYNASDAAAGGAPGTVRDKVETQMDGHRAKAAALLGGEYTPPAPRAAGAPAGAAPGSAPFGFAGPAPSASAEPAAADDSADLGRLIAQLTAGAAPTEPETAAAPPPRLSAAPPAAPFDAARFFALLPRRA</sequence>
<name>A0ABQ4SG50_9HYPH</name>
<accession>A0ABQ4SG50</accession>
<evidence type="ECO:0000313" key="3">
    <source>
        <dbReference type="Proteomes" id="UP001055153"/>
    </source>
</evidence>
<keyword evidence="3" id="KW-1185">Reference proteome</keyword>
<feature type="compositionally biased region" description="Low complexity" evidence="1">
    <location>
        <begin position="200"/>
        <end position="220"/>
    </location>
</feature>
<evidence type="ECO:0000313" key="2">
    <source>
        <dbReference type="EMBL" id="GJE00651.1"/>
    </source>
</evidence>
<protein>
    <recommendedName>
        <fullName evidence="4">Transglycosylase SLT domain-containing protein</fullName>
    </recommendedName>
</protein>
<reference evidence="2" key="1">
    <citation type="journal article" date="2021" name="Front. Microbiol.">
        <title>Comprehensive Comparative Genomics and Phenotyping of Methylobacterium Species.</title>
        <authorList>
            <person name="Alessa O."/>
            <person name="Ogura Y."/>
            <person name="Fujitani Y."/>
            <person name="Takami H."/>
            <person name="Hayashi T."/>
            <person name="Sahin N."/>
            <person name="Tani A."/>
        </authorList>
    </citation>
    <scope>NUCLEOTIDE SEQUENCE</scope>
    <source>
        <strain evidence="2">DSM 17168</strain>
    </source>
</reference>
<evidence type="ECO:0008006" key="4">
    <source>
        <dbReference type="Google" id="ProtNLM"/>
    </source>
</evidence>
<comment type="caution">
    <text evidence="2">The sequence shown here is derived from an EMBL/GenBank/DDBJ whole genome shotgun (WGS) entry which is preliminary data.</text>
</comment>
<gene>
    <name evidence="2" type="ORF">GMJLKIPL_2575</name>
</gene>
<reference evidence="2" key="2">
    <citation type="submission" date="2021-08" db="EMBL/GenBank/DDBJ databases">
        <authorList>
            <person name="Tani A."/>
            <person name="Ola A."/>
            <person name="Ogura Y."/>
            <person name="Katsura K."/>
            <person name="Hayashi T."/>
        </authorList>
    </citation>
    <scope>NUCLEOTIDE SEQUENCE</scope>
    <source>
        <strain evidence="2">DSM 17168</strain>
    </source>
</reference>
<evidence type="ECO:0000256" key="1">
    <source>
        <dbReference type="SAM" id="MobiDB-lite"/>
    </source>
</evidence>